<reference evidence="3 4" key="1">
    <citation type="journal article" date="2011" name="J. Bacteriol.">
        <title>Complete genome sequence of seawater bacterium Glaciecola nitratireducens FR1064T.</title>
        <authorList>
            <person name="Bian F."/>
            <person name="Qin Q.L."/>
            <person name="Xie B.B."/>
            <person name="Shu Y.L."/>
            <person name="Zhang X.Y."/>
            <person name="Yu Y."/>
            <person name="Chen B."/>
            <person name="Chen X.L."/>
            <person name="Zhou B.C."/>
            <person name="Zhang Y.Z."/>
        </authorList>
    </citation>
    <scope>NUCLEOTIDE SEQUENCE [LARGE SCALE GENOMIC DNA]</scope>
    <source>
        <strain evidence="4">JCM 12485 / KCTC 12276 / FR1064</strain>
    </source>
</reference>
<evidence type="ECO:0000313" key="4">
    <source>
        <dbReference type="Proteomes" id="UP000009282"/>
    </source>
</evidence>
<feature type="transmembrane region" description="Helical" evidence="2">
    <location>
        <begin position="21"/>
        <end position="41"/>
    </location>
</feature>
<feature type="region of interest" description="Disordered" evidence="1">
    <location>
        <begin position="271"/>
        <end position="295"/>
    </location>
</feature>
<feature type="transmembrane region" description="Helical" evidence="2">
    <location>
        <begin position="358"/>
        <end position="380"/>
    </location>
</feature>
<keyword evidence="2" id="KW-0812">Transmembrane</keyword>
<dbReference type="eggNOG" id="COG3524">
    <property type="taxonomic scope" value="Bacteria"/>
</dbReference>
<organism evidence="3 4">
    <name type="scientific">Glaciecola nitratireducens (strain JCM 12485 / KCTC 12276 / FR1064)</name>
    <dbReference type="NCBI Taxonomy" id="1085623"/>
    <lineage>
        <taxon>Bacteria</taxon>
        <taxon>Pseudomonadati</taxon>
        <taxon>Pseudomonadota</taxon>
        <taxon>Gammaproteobacteria</taxon>
        <taxon>Alteromonadales</taxon>
        <taxon>Alteromonadaceae</taxon>
        <taxon>Brumicola</taxon>
    </lineage>
</organism>
<dbReference type="InterPro" id="IPR050445">
    <property type="entry name" value="Bact_polysacc_biosynth/exp"/>
</dbReference>
<evidence type="ECO:0000256" key="1">
    <source>
        <dbReference type="SAM" id="MobiDB-lite"/>
    </source>
</evidence>
<evidence type="ECO:0000256" key="2">
    <source>
        <dbReference type="SAM" id="Phobius"/>
    </source>
</evidence>
<dbReference type="Proteomes" id="UP000009282">
    <property type="component" value="Chromosome"/>
</dbReference>
<dbReference type="GO" id="GO:0004713">
    <property type="term" value="F:protein tyrosine kinase activity"/>
    <property type="evidence" value="ECO:0007669"/>
    <property type="project" value="TreeGrafter"/>
</dbReference>
<keyword evidence="2" id="KW-1133">Transmembrane helix</keyword>
<dbReference type="STRING" id="1085623.GNIT_3123"/>
<accession>G4QIR3</accession>
<dbReference type="EMBL" id="CP003060">
    <property type="protein sequence ID" value="AEP31218.1"/>
    <property type="molecule type" value="Genomic_DNA"/>
</dbReference>
<keyword evidence="2" id="KW-0472">Membrane</keyword>
<keyword evidence="4" id="KW-1185">Reference proteome</keyword>
<dbReference type="OrthoDB" id="5580984at2"/>
<gene>
    <name evidence="3" type="ordered locus">GNIT_3123</name>
</gene>
<dbReference type="RefSeq" id="WP_014110089.1">
    <property type="nucleotide sequence ID" value="NC_016041.1"/>
</dbReference>
<dbReference type="PANTHER" id="PTHR32309">
    <property type="entry name" value="TYROSINE-PROTEIN KINASE"/>
    <property type="match status" value="1"/>
</dbReference>
<dbReference type="AlphaFoldDB" id="G4QIR3"/>
<proteinExistence type="predicted"/>
<dbReference type="HOGENOM" id="CLU_027864_2_0_6"/>
<sequence>MADISTFTASQNKQKIKSMMLRPFILLVIIPLVLFSFYQLVIASPRYLSQAQLIIKEPDSMSTLDPAMALLTGFGVGSSSSDTELVKAFVYSNDMLQYLESNFDLRAHYTNTDYDMFSRLDSDASTEDLKDYYKKHIEVVIDDKSQVISVQVQAFQPEFAMTINQAIVNRAEWYINEISHRLAEEQLSFVKKEFELVDEKLRSAKSQLLGFQQRHNLLDPTAEGMAFQQITYGIEAQIAAKRTQLHLLRNSMSANAPLVIQARSELESMEDQLSRQRGRLTQQREDDPSLPEDEQNLSVSQLLAKFGEYKIDMELALNAYMSSQISLEKSRIEAYRQLKFLVTVESSTLAQDAKYPDVTYNIALFFVLNILLFGIGRILLATVNELRR</sequence>
<dbReference type="KEGG" id="gni:GNIT_3123"/>
<dbReference type="GO" id="GO:0005886">
    <property type="term" value="C:plasma membrane"/>
    <property type="evidence" value="ECO:0007669"/>
    <property type="project" value="TreeGrafter"/>
</dbReference>
<evidence type="ECO:0000313" key="3">
    <source>
        <dbReference type="EMBL" id="AEP31218.1"/>
    </source>
</evidence>
<protein>
    <submittedName>
        <fullName evidence="3">Lipopolysaccharide biosynthesis</fullName>
    </submittedName>
</protein>
<dbReference type="PANTHER" id="PTHR32309:SF13">
    <property type="entry name" value="FERRIC ENTEROBACTIN TRANSPORT PROTEIN FEPE"/>
    <property type="match status" value="1"/>
</dbReference>
<name>G4QIR3_GLANF</name>